<dbReference type="RefSeq" id="WP_118337027.1">
    <property type="nucleotide sequence ID" value="NZ_QSCQ01000010.1"/>
</dbReference>
<gene>
    <name evidence="1" type="ORF">DXA49_07995</name>
</gene>
<dbReference type="Proteomes" id="UP000284431">
    <property type="component" value="Unassembled WGS sequence"/>
</dbReference>
<dbReference type="AlphaFoldDB" id="A0A413J5Y1"/>
<dbReference type="EMBL" id="QSCS01000010">
    <property type="protein sequence ID" value="RGY26678.1"/>
    <property type="molecule type" value="Genomic_DNA"/>
</dbReference>
<sequence length="74" mass="9138">MRKLKAIWQILFADQWAVFTFEEAAPNPTWLKVPNFRWNISDNDSTFFWYIKQRIKAIEDKKDKYTLDDMIRRH</sequence>
<proteinExistence type="predicted"/>
<organism evidence="1 2">
    <name type="scientific">Bacteroides caccae</name>
    <dbReference type="NCBI Taxonomy" id="47678"/>
    <lineage>
        <taxon>Bacteria</taxon>
        <taxon>Pseudomonadati</taxon>
        <taxon>Bacteroidota</taxon>
        <taxon>Bacteroidia</taxon>
        <taxon>Bacteroidales</taxon>
        <taxon>Bacteroidaceae</taxon>
        <taxon>Bacteroides</taxon>
    </lineage>
</organism>
<reference evidence="1 2" key="1">
    <citation type="submission" date="2018-08" db="EMBL/GenBank/DDBJ databases">
        <title>A genome reference for cultivated species of the human gut microbiota.</title>
        <authorList>
            <person name="Zou Y."/>
            <person name="Xue W."/>
            <person name="Luo G."/>
        </authorList>
    </citation>
    <scope>NUCLEOTIDE SEQUENCE [LARGE SCALE GENOMIC DNA]</scope>
    <source>
        <strain evidence="1 2">OF02-6LB</strain>
    </source>
</reference>
<protein>
    <submittedName>
        <fullName evidence="1">Uncharacterized protein</fullName>
    </submittedName>
</protein>
<name>A0A413J5Y1_9BACE</name>
<evidence type="ECO:0000313" key="1">
    <source>
        <dbReference type="EMBL" id="RGY26678.1"/>
    </source>
</evidence>
<comment type="caution">
    <text evidence="1">The sequence shown here is derived from an EMBL/GenBank/DDBJ whole genome shotgun (WGS) entry which is preliminary data.</text>
</comment>
<evidence type="ECO:0000313" key="2">
    <source>
        <dbReference type="Proteomes" id="UP000284431"/>
    </source>
</evidence>
<accession>A0A413J5Y1</accession>